<dbReference type="Gene3D" id="3.40.50.150">
    <property type="entry name" value="Vaccinia Virus protein VP39"/>
    <property type="match status" value="1"/>
</dbReference>
<name>A0A385TVF2_PAELA</name>
<dbReference type="InterPro" id="IPR029063">
    <property type="entry name" value="SAM-dependent_MTases_sf"/>
</dbReference>
<protein>
    <submittedName>
        <fullName evidence="2">Class I SAM-dependent methyltransferase</fullName>
    </submittedName>
</protein>
<gene>
    <name evidence="2" type="ORF">D5F53_25715</name>
</gene>
<evidence type="ECO:0000313" key="3">
    <source>
        <dbReference type="Proteomes" id="UP000266552"/>
    </source>
</evidence>
<feature type="domain" description="Methyltransferase type 11" evidence="1">
    <location>
        <begin position="42"/>
        <end position="136"/>
    </location>
</feature>
<dbReference type="InterPro" id="IPR013216">
    <property type="entry name" value="Methyltransf_11"/>
</dbReference>
<proteinExistence type="predicted"/>
<dbReference type="GO" id="GO:0008757">
    <property type="term" value="F:S-adenosylmethionine-dependent methyltransferase activity"/>
    <property type="evidence" value="ECO:0007669"/>
    <property type="project" value="InterPro"/>
</dbReference>
<dbReference type="EMBL" id="CP032412">
    <property type="protein sequence ID" value="AYB46492.1"/>
    <property type="molecule type" value="Genomic_DNA"/>
</dbReference>
<dbReference type="Pfam" id="PF08241">
    <property type="entry name" value="Methyltransf_11"/>
    <property type="match status" value="1"/>
</dbReference>
<dbReference type="InterPro" id="IPR052356">
    <property type="entry name" value="Thiol_S-MT"/>
</dbReference>
<dbReference type="SUPFAM" id="SSF53335">
    <property type="entry name" value="S-adenosyl-L-methionine-dependent methyltransferases"/>
    <property type="match status" value="1"/>
</dbReference>
<dbReference type="AlphaFoldDB" id="A0A385TVF2"/>
<dbReference type="PANTHER" id="PTHR45036">
    <property type="entry name" value="METHYLTRANSFERASE LIKE 7B"/>
    <property type="match status" value="1"/>
</dbReference>
<dbReference type="Proteomes" id="UP000266552">
    <property type="component" value="Chromosome"/>
</dbReference>
<dbReference type="CDD" id="cd02440">
    <property type="entry name" value="AdoMet_MTases"/>
    <property type="match status" value="1"/>
</dbReference>
<dbReference type="GO" id="GO:0032259">
    <property type="term" value="P:methylation"/>
    <property type="evidence" value="ECO:0007669"/>
    <property type="project" value="UniProtKB-KW"/>
</dbReference>
<dbReference type="RefSeq" id="WP_119850076.1">
    <property type="nucleotide sequence ID" value="NZ_CP032412.1"/>
</dbReference>
<organism evidence="2 3">
    <name type="scientific">Paenibacillus lautus</name>
    <name type="common">Bacillus lautus</name>
    <dbReference type="NCBI Taxonomy" id="1401"/>
    <lineage>
        <taxon>Bacteria</taxon>
        <taxon>Bacillati</taxon>
        <taxon>Bacillota</taxon>
        <taxon>Bacilli</taxon>
        <taxon>Bacillales</taxon>
        <taxon>Paenibacillaceae</taxon>
        <taxon>Paenibacillus</taxon>
    </lineage>
</organism>
<evidence type="ECO:0000259" key="1">
    <source>
        <dbReference type="Pfam" id="PF08241"/>
    </source>
</evidence>
<keyword evidence="2" id="KW-0808">Transferase</keyword>
<evidence type="ECO:0000313" key="2">
    <source>
        <dbReference type="EMBL" id="AYB46492.1"/>
    </source>
</evidence>
<accession>A0A385TVF2</accession>
<keyword evidence="2" id="KW-0489">Methyltransferase</keyword>
<sequence length="201" mass="22980">MNKNSLIRKFNKQAPIYERNTRQRRLGEWRRRLLQGVEGKVLEVAVGAGANFPFYHPDTVDVTAVDFSPEMLTRARQMASELGIRATFLERDIETLELPERSYDCVVSTLSLCGYEDPVKALNNINRWAKPGGRIYLLEHGMSTNRLLGAVQHLVNPAARRISGCHYNRDMIDIVNASELNIVKTERYWNGIIHLIWAQAT</sequence>
<keyword evidence="3" id="KW-1185">Reference proteome</keyword>
<dbReference type="KEGG" id="plw:D5F53_25715"/>
<reference evidence="2 3" key="1">
    <citation type="submission" date="2018-09" db="EMBL/GenBank/DDBJ databases">
        <title>Genome Sequence of Paenibacillus lautus Strain E7593-69, Azo Dye-Degrading Bacteria, Isolated from Commercial Tattoo Inks.</title>
        <authorList>
            <person name="Nho S.W."/>
            <person name="Kim S.-J."/>
            <person name="Kweon O."/>
            <person name="Cerniglia C.E."/>
        </authorList>
    </citation>
    <scope>NUCLEOTIDE SEQUENCE [LARGE SCALE GENOMIC DNA]</scope>
    <source>
        <strain evidence="2 3">E7593-69</strain>
    </source>
</reference>
<dbReference type="PANTHER" id="PTHR45036:SF1">
    <property type="entry name" value="METHYLTRANSFERASE LIKE 7A"/>
    <property type="match status" value="1"/>
</dbReference>